<dbReference type="Pfam" id="PF11829">
    <property type="entry name" value="DUF3349"/>
    <property type="match status" value="1"/>
</dbReference>
<gene>
    <name evidence="1" type="ORF">AWC04_11525</name>
</gene>
<organism evidence="1 2">
    <name type="scientific">Mycolicibacterium fallax</name>
    <name type="common">Mycobacterium fallax</name>
    <dbReference type="NCBI Taxonomy" id="1793"/>
    <lineage>
        <taxon>Bacteria</taxon>
        <taxon>Bacillati</taxon>
        <taxon>Actinomycetota</taxon>
        <taxon>Actinomycetes</taxon>
        <taxon>Mycobacteriales</taxon>
        <taxon>Mycobacteriaceae</taxon>
        <taxon>Mycolicibacterium</taxon>
    </lineage>
</organism>
<dbReference type="Gene3D" id="6.10.140.2080">
    <property type="match status" value="1"/>
</dbReference>
<protein>
    <submittedName>
        <fullName evidence="1">Uncharacterized protein</fullName>
    </submittedName>
</protein>
<dbReference type="RefSeq" id="WP_085096244.1">
    <property type="nucleotide sequence ID" value="NZ_AP022603.1"/>
</dbReference>
<comment type="caution">
    <text evidence="1">The sequence shown here is derived from an EMBL/GenBank/DDBJ whole genome shotgun (WGS) entry which is preliminary data.</text>
</comment>
<dbReference type="InterPro" id="IPR021784">
    <property type="entry name" value="DUF3349"/>
</dbReference>
<accession>A0A1X1RBE7</accession>
<dbReference type="Proteomes" id="UP000193484">
    <property type="component" value="Unassembled WGS sequence"/>
</dbReference>
<proteinExistence type="predicted"/>
<reference evidence="1 2" key="1">
    <citation type="submission" date="2016-01" db="EMBL/GenBank/DDBJ databases">
        <title>The new phylogeny of the genus Mycobacterium.</title>
        <authorList>
            <person name="Tarcisio F."/>
            <person name="Conor M."/>
            <person name="Antonella G."/>
            <person name="Elisabetta G."/>
            <person name="Giulia F.S."/>
            <person name="Sara T."/>
            <person name="Anna F."/>
            <person name="Clotilde B."/>
            <person name="Roberto B."/>
            <person name="Veronica D.S."/>
            <person name="Fabio R."/>
            <person name="Monica P."/>
            <person name="Olivier J."/>
            <person name="Enrico T."/>
            <person name="Nicola S."/>
        </authorList>
    </citation>
    <scope>NUCLEOTIDE SEQUENCE [LARGE SCALE GENOMIC DNA]</scope>
    <source>
        <strain evidence="1 2">DSM 44179</strain>
    </source>
</reference>
<dbReference type="STRING" id="1793.AWC04_11525"/>
<dbReference type="Gene3D" id="1.10.10.2390">
    <property type="match status" value="1"/>
</dbReference>
<sequence>MTEFLNKVISWLRAGYPEGVPQTDYLPLFALLRRQLTMDEVRVIAAEMIQRPGGVDDIDIGTEILAVLDDLPAPVDVERVREHLVAKGWPMEEWTNGRSLQSRPSDGTSESPS</sequence>
<dbReference type="AlphaFoldDB" id="A0A1X1RBE7"/>
<keyword evidence="2" id="KW-1185">Reference proteome</keyword>
<evidence type="ECO:0000313" key="2">
    <source>
        <dbReference type="Proteomes" id="UP000193484"/>
    </source>
</evidence>
<dbReference type="OrthoDB" id="4350726at2"/>
<dbReference type="EMBL" id="LQOJ01000040">
    <property type="protein sequence ID" value="ORV02557.1"/>
    <property type="molecule type" value="Genomic_DNA"/>
</dbReference>
<evidence type="ECO:0000313" key="1">
    <source>
        <dbReference type="EMBL" id="ORV02557.1"/>
    </source>
</evidence>
<name>A0A1X1RBE7_MYCFA</name>